<comment type="caution">
    <text evidence="3">The sequence shown here is derived from an EMBL/GenBank/DDBJ whole genome shotgun (WGS) entry which is preliminary data.</text>
</comment>
<reference evidence="3 4" key="1">
    <citation type="journal article" date="2021" name="bioRxiv">
        <title>Chromosome-scale and haplotype-resolved genome assembly of a tetraploid potato cultivar.</title>
        <authorList>
            <person name="Sun H."/>
            <person name="Jiao W.-B."/>
            <person name="Krause K."/>
            <person name="Campoy J.A."/>
            <person name="Goel M."/>
            <person name="Folz-Donahue K."/>
            <person name="Kukat C."/>
            <person name="Huettel B."/>
            <person name="Schneeberger K."/>
        </authorList>
    </citation>
    <scope>NUCLEOTIDE SEQUENCE [LARGE SCALE GENOMIC DNA]</scope>
    <source>
        <strain evidence="3">SolTubOtavaFocal</strain>
        <tissue evidence="3">Leaves</tissue>
    </source>
</reference>
<evidence type="ECO:0000313" key="3">
    <source>
        <dbReference type="EMBL" id="KAH0777010.1"/>
    </source>
</evidence>
<evidence type="ECO:0000256" key="1">
    <source>
        <dbReference type="SAM" id="Coils"/>
    </source>
</evidence>
<protein>
    <submittedName>
        <fullName evidence="3">Uncharacterized protein</fullName>
    </submittedName>
</protein>
<feature type="compositionally biased region" description="Basic and acidic residues" evidence="2">
    <location>
        <begin position="84"/>
        <end position="101"/>
    </location>
</feature>
<evidence type="ECO:0000313" key="4">
    <source>
        <dbReference type="Proteomes" id="UP000826656"/>
    </source>
</evidence>
<sequence length="447" mass="50073">MNDRDDAGQSTPSVAVPVKVTRSVKQSLEEGFALMYSKKPRCSIGKSPCNITPIYILDLVHPSLRDLVEVQRKRPQNHLRNKFKREDKSGDEGVQEKEGKDVVPDNFDESIGICTKRIMNFIQRKVIRGRVVTGFGGAEMGELLSILHAQGWTDLFLQGTTRRKMGKDETRQFYINVTVSLSSISSIVRGKRITLTPDDITQILGIPNTGWCHYVKRNWPPLDGLPSALDIVQKFSHDPTVEECSIIDKWPMLLLHKLLFDVVHKIILPRGQKCTEENYLDLTLIELLISRQPINLPKLMLCHMGCICVEDNKLHSLGYRFWLADVPALGRGANAPLQRLRAQLALKDEEIAALRASHSAAMDQLHISYGLEHASLVEENSNLKDELAKAATAFQNEKSTNTANLKDLFDLFKTTPPVVSPVITPSQHFKDNSAISSFVCFGILVAD</sequence>
<name>A0ABQ7W8G3_SOLTU</name>
<organism evidence="3 4">
    <name type="scientific">Solanum tuberosum</name>
    <name type="common">Potato</name>
    <dbReference type="NCBI Taxonomy" id="4113"/>
    <lineage>
        <taxon>Eukaryota</taxon>
        <taxon>Viridiplantae</taxon>
        <taxon>Streptophyta</taxon>
        <taxon>Embryophyta</taxon>
        <taxon>Tracheophyta</taxon>
        <taxon>Spermatophyta</taxon>
        <taxon>Magnoliopsida</taxon>
        <taxon>eudicotyledons</taxon>
        <taxon>Gunneridae</taxon>
        <taxon>Pentapetalae</taxon>
        <taxon>asterids</taxon>
        <taxon>lamiids</taxon>
        <taxon>Solanales</taxon>
        <taxon>Solanaceae</taxon>
        <taxon>Solanoideae</taxon>
        <taxon>Solaneae</taxon>
        <taxon>Solanum</taxon>
    </lineage>
</organism>
<gene>
    <name evidence="3" type="ORF">KY290_008421</name>
</gene>
<keyword evidence="1" id="KW-0175">Coiled coil</keyword>
<dbReference type="EMBL" id="JAIVGD010000003">
    <property type="protein sequence ID" value="KAH0777010.1"/>
    <property type="molecule type" value="Genomic_DNA"/>
</dbReference>
<evidence type="ECO:0000256" key="2">
    <source>
        <dbReference type="SAM" id="MobiDB-lite"/>
    </source>
</evidence>
<accession>A0ABQ7W8G3</accession>
<keyword evidence="4" id="KW-1185">Reference proteome</keyword>
<feature type="region of interest" description="Disordered" evidence="2">
    <location>
        <begin position="81"/>
        <end position="101"/>
    </location>
</feature>
<dbReference type="Proteomes" id="UP000826656">
    <property type="component" value="Unassembled WGS sequence"/>
</dbReference>
<proteinExistence type="predicted"/>
<feature type="coiled-coil region" evidence="1">
    <location>
        <begin position="337"/>
        <end position="393"/>
    </location>
</feature>